<protein>
    <submittedName>
        <fullName evidence="2">Uncharacterized protein</fullName>
    </submittedName>
</protein>
<feature type="chain" id="PRO_5003901963" evidence="1">
    <location>
        <begin position="18"/>
        <end position="142"/>
    </location>
</feature>
<feature type="signal peptide" evidence="1">
    <location>
        <begin position="1"/>
        <end position="17"/>
    </location>
</feature>
<keyword evidence="3" id="KW-1185">Reference proteome</keyword>
<proteinExistence type="predicted"/>
<organism evidence="2 3">
    <name type="scientific">Paraglaciecola arctica BSs20135</name>
    <dbReference type="NCBI Taxonomy" id="493475"/>
    <lineage>
        <taxon>Bacteria</taxon>
        <taxon>Pseudomonadati</taxon>
        <taxon>Pseudomonadota</taxon>
        <taxon>Gammaproteobacteria</taxon>
        <taxon>Alteromonadales</taxon>
        <taxon>Alteromonadaceae</taxon>
        <taxon>Paraglaciecola</taxon>
    </lineage>
</organism>
<keyword evidence="1" id="KW-0732">Signal</keyword>
<name>K6ZD28_9ALTE</name>
<evidence type="ECO:0000313" key="3">
    <source>
        <dbReference type="Proteomes" id="UP000006327"/>
    </source>
</evidence>
<dbReference type="eggNOG" id="ENOG502ZGAS">
    <property type="taxonomic scope" value="Bacteria"/>
</dbReference>
<dbReference type="EMBL" id="BAEO01000062">
    <property type="protein sequence ID" value="GAC21290.1"/>
    <property type="molecule type" value="Genomic_DNA"/>
</dbReference>
<gene>
    <name evidence="2" type="ORF">GARC_4348</name>
</gene>
<evidence type="ECO:0000313" key="2">
    <source>
        <dbReference type="EMBL" id="GAC21290.1"/>
    </source>
</evidence>
<reference evidence="2 3" key="1">
    <citation type="journal article" date="2017" name="Antonie Van Leeuwenhoek">
        <title>Rhizobium rhizosphaerae sp. nov., a novel species isolated from rice rhizosphere.</title>
        <authorList>
            <person name="Zhao J.J."/>
            <person name="Zhang J."/>
            <person name="Zhang R.J."/>
            <person name="Zhang C.W."/>
            <person name="Yin H.Q."/>
            <person name="Zhang X.X."/>
        </authorList>
    </citation>
    <scope>NUCLEOTIDE SEQUENCE [LARGE SCALE GENOMIC DNA]</scope>
    <source>
        <strain evidence="2 3">BSs20135</strain>
    </source>
</reference>
<evidence type="ECO:0000256" key="1">
    <source>
        <dbReference type="SAM" id="SignalP"/>
    </source>
</evidence>
<dbReference type="RefSeq" id="WP_007624047.1">
    <property type="nucleotide sequence ID" value="NZ_BAEO01000062.1"/>
</dbReference>
<comment type="caution">
    <text evidence="2">The sequence shown here is derived from an EMBL/GenBank/DDBJ whole genome shotgun (WGS) entry which is preliminary data.</text>
</comment>
<dbReference type="OrthoDB" id="268331at2"/>
<accession>K6ZD28</accession>
<sequence length="142" mass="16073">MIRVLVFILFFPFTAVAGNESSIDTDVREVWSGGYWSYGDQDGVYRFIVRGGGIEHYKTKLYVQWLTVGTDYDKPILLKSVSIKELNDTPEYSFGLPECIAESRCSSVSLEATNTYDQSKYMIQIHMPNIGVYQYESAAAPL</sequence>
<dbReference type="Proteomes" id="UP000006327">
    <property type="component" value="Unassembled WGS sequence"/>
</dbReference>
<dbReference type="AlphaFoldDB" id="K6ZD28"/>
<dbReference type="STRING" id="493475.GARC_4348"/>